<dbReference type="InterPro" id="IPR005467">
    <property type="entry name" value="His_kinase_dom"/>
</dbReference>
<dbReference type="InterPro" id="IPR036890">
    <property type="entry name" value="HATPase_C_sf"/>
</dbReference>
<dbReference type="EC" id="2.7.13.3" evidence="3"/>
<evidence type="ECO:0000256" key="9">
    <source>
        <dbReference type="ARBA" id="ARBA00023012"/>
    </source>
</evidence>
<dbReference type="Proteomes" id="UP000076335">
    <property type="component" value="Unassembled WGS sequence"/>
</dbReference>
<evidence type="ECO:0000256" key="1">
    <source>
        <dbReference type="ARBA" id="ARBA00000085"/>
    </source>
</evidence>
<dbReference type="Gene3D" id="1.10.287.130">
    <property type="match status" value="1"/>
</dbReference>
<evidence type="ECO:0000259" key="11">
    <source>
        <dbReference type="PROSITE" id="PS50109"/>
    </source>
</evidence>
<keyword evidence="9" id="KW-0902">Two-component regulatory system</keyword>
<evidence type="ECO:0000256" key="6">
    <source>
        <dbReference type="ARBA" id="ARBA00022692"/>
    </source>
</evidence>
<evidence type="ECO:0000313" key="14">
    <source>
        <dbReference type="Proteomes" id="UP000076335"/>
    </source>
</evidence>
<dbReference type="RefSeq" id="WP_062950294.1">
    <property type="nucleotide sequence ID" value="NZ_LPVY01000005.1"/>
</dbReference>
<keyword evidence="6" id="KW-0812">Transmembrane</keyword>
<dbReference type="SUPFAM" id="SSF47384">
    <property type="entry name" value="Homodimeric domain of signal transducing histidine kinase"/>
    <property type="match status" value="1"/>
</dbReference>
<dbReference type="Pfam" id="PF02518">
    <property type="entry name" value="HATPase_c"/>
    <property type="match status" value="1"/>
</dbReference>
<comment type="subcellular location">
    <subcellularLocation>
        <location evidence="2">Membrane</location>
    </subcellularLocation>
</comment>
<evidence type="ECO:0000256" key="5">
    <source>
        <dbReference type="ARBA" id="ARBA00022679"/>
    </source>
</evidence>
<keyword evidence="4" id="KW-0597">Phosphoprotein</keyword>
<dbReference type="SUPFAM" id="SSF55874">
    <property type="entry name" value="ATPase domain of HSP90 chaperone/DNA topoisomerase II/histidine kinase"/>
    <property type="match status" value="1"/>
</dbReference>
<dbReference type="EMBL" id="LPVY01000005">
    <property type="protein sequence ID" value="KZB66903.1"/>
    <property type="molecule type" value="Genomic_DNA"/>
</dbReference>
<dbReference type="PROSITE" id="PS50109">
    <property type="entry name" value="HIS_KIN"/>
    <property type="match status" value="1"/>
</dbReference>
<sequence length="472" mass="52319">MKWRNASLRRRLLIWLLIPLLLISSLMLFEVRSNAVHSANQAFDRALLSSALAIADRVVLIGGQIEVDVPYVALEMLTSSAQDRVFYQVSTAQGEFITGYEELPPVPEELMPLLEEPVFYDAEYNGERVRIGALSRYVASARMATRFHVLVAETTGTRESLSEDILARAAVRQFGLILIAALIVWFGIGQGLKPLARLEEALNRRSPSDLRPILHDVPTEVRHLVGAINHLLKRLENTLSTMQRFTADAAHQLRTPLAALRTQAELGLREKDPEKLHDVMEKLAASTRQTSHLANQLLTSARSAPEGLAGRPFARIDLGEITRTVTGSKVPAAIERGIDLGYEGLDGEALIMGDATLIEELLKNLIHNALTYCPEGSSVTVRLMPEADNTSFVKLVVEDDGPGIALEHRKHVFERFYRVSDGGEDGCGLGLSIVREIALRHDTRIRLDEPEDHSGAIFSVRFRLAPNQAELR</sequence>
<evidence type="ECO:0000256" key="10">
    <source>
        <dbReference type="ARBA" id="ARBA00023136"/>
    </source>
</evidence>
<keyword evidence="7 13" id="KW-0418">Kinase</keyword>
<proteinExistence type="predicted"/>
<evidence type="ECO:0000256" key="2">
    <source>
        <dbReference type="ARBA" id="ARBA00004370"/>
    </source>
</evidence>
<evidence type="ECO:0000256" key="7">
    <source>
        <dbReference type="ARBA" id="ARBA00022777"/>
    </source>
</evidence>
<evidence type="ECO:0000256" key="3">
    <source>
        <dbReference type="ARBA" id="ARBA00012438"/>
    </source>
</evidence>
<dbReference type="InterPro" id="IPR003660">
    <property type="entry name" value="HAMP_dom"/>
</dbReference>
<dbReference type="PANTHER" id="PTHR45436:SF1">
    <property type="entry name" value="SENSOR PROTEIN QSEC"/>
    <property type="match status" value="1"/>
</dbReference>
<dbReference type="InterPro" id="IPR036097">
    <property type="entry name" value="HisK_dim/P_sf"/>
</dbReference>
<keyword evidence="5" id="KW-0808">Transferase</keyword>
<dbReference type="CDD" id="cd00075">
    <property type="entry name" value="HATPase"/>
    <property type="match status" value="1"/>
</dbReference>
<dbReference type="GO" id="GO:0000155">
    <property type="term" value="F:phosphorelay sensor kinase activity"/>
    <property type="evidence" value="ECO:0007669"/>
    <property type="project" value="InterPro"/>
</dbReference>
<dbReference type="PANTHER" id="PTHR45436">
    <property type="entry name" value="SENSOR HISTIDINE KINASE YKOH"/>
    <property type="match status" value="1"/>
</dbReference>
<protein>
    <recommendedName>
        <fullName evidence="3">histidine kinase</fullName>
        <ecNumber evidence="3">2.7.13.3</ecNumber>
    </recommendedName>
</protein>
<dbReference type="PROSITE" id="PS50885">
    <property type="entry name" value="HAMP"/>
    <property type="match status" value="1"/>
</dbReference>
<dbReference type="CDD" id="cd00082">
    <property type="entry name" value="HisKA"/>
    <property type="match status" value="1"/>
</dbReference>
<gene>
    <name evidence="13" type="ORF">AUP42_15365</name>
</gene>
<accession>A0A154L8Q8</accession>
<dbReference type="OrthoDB" id="913606at2"/>
<organism evidence="13 14">
    <name type="scientific">Thalassospira lucentensis</name>
    <dbReference type="NCBI Taxonomy" id="168935"/>
    <lineage>
        <taxon>Bacteria</taxon>
        <taxon>Pseudomonadati</taxon>
        <taxon>Pseudomonadota</taxon>
        <taxon>Alphaproteobacteria</taxon>
        <taxon>Rhodospirillales</taxon>
        <taxon>Thalassospiraceae</taxon>
        <taxon>Thalassospira</taxon>
    </lineage>
</organism>
<dbReference type="InterPro" id="IPR050428">
    <property type="entry name" value="TCS_sensor_his_kinase"/>
</dbReference>
<evidence type="ECO:0000256" key="8">
    <source>
        <dbReference type="ARBA" id="ARBA00022989"/>
    </source>
</evidence>
<dbReference type="InterPro" id="IPR003661">
    <property type="entry name" value="HisK_dim/P_dom"/>
</dbReference>
<feature type="domain" description="HAMP" evidence="12">
    <location>
        <begin position="189"/>
        <end position="240"/>
    </location>
</feature>
<keyword evidence="8" id="KW-1133">Transmembrane helix</keyword>
<dbReference type="Pfam" id="PF00512">
    <property type="entry name" value="HisKA"/>
    <property type="match status" value="1"/>
</dbReference>
<comment type="catalytic activity">
    <reaction evidence="1">
        <text>ATP + protein L-histidine = ADP + protein N-phospho-L-histidine.</text>
        <dbReference type="EC" id="2.7.13.3"/>
    </reaction>
</comment>
<dbReference type="InterPro" id="IPR003594">
    <property type="entry name" value="HATPase_dom"/>
</dbReference>
<dbReference type="InterPro" id="IPR013727">
    <property type="entry name" value="2CSK_N"/>
</dbReference>
<dbReference type="AlphaFoldDB" id="A0A154L8Q8"/>
<dbReference type="Gene3D" id="3.30.565.10">
    <property type="entry name" value="Histidine kinase-like ATPase, C-terminal domain"/>
    <property type="match status" value="1"/>
</dbReference>
<comment type="caution">
    <text evidence="13">The sequence shown here is derived from an EMBL/GenBank/DDBJ whole genome shotgun (WGS) entry which is preliminary data.</text>
</comment>
<evidence type="ECO:0000313" key="13">
    <source>
        <dbReference type="EMBL" id="KZB66903.1"/>
    </source>
</evidence>
<dbReference type="GO" id="GO:0005886">
    <property type="term" value="C:plasma membrane"/>
    <property type="evidence" value="ECO:0007669"/>
    <property type="project" value="TreeGrafter"/>
</dbReference>
<dbReference type="InterPro" id="IPR004358">
    <property type="entry name" value="Sig_transdc_His_kin-like_C"/>
</dbReference>
<dbReference type="SMART" id="SM00387">
    <property type="entry name" value="HATPase_c"/>
    <property type="match status" value="1"/>
</dbReference>
<dbReference type="SMART" id="SM00304">
    <property type="entry name" value="HAMP"/>
    <property type="match status" value="1"/>
</dbReference>
<name>A0A154L8Q8_9PROT</name>
<keyword evidence="10" id="KW-0472">Membrane</keyword>
<dbReference type="PRINTS" id="PR00344">
    <property type="entry name" value="BCTRLSENSOR"/>
</dbReference>
<evidence type="ECO:0000259" key="12">
    <source>
        <dbReference type="PROSITE" id="PS50885"/>
    </source>
</evidence>
<dbReference type="Pfam" id="PF08521">
    <property type="entry name" value="2CSK_N"/>
    <property type="match status" value="1"/>
</dbReference>
<evidence type="ECO:0000256" key="4">
    <source>
        <dbReference type="ARBA" id="ARBA00022553"/>
    </source>
</evidence>
<reference evidence="13 14" key="1">
    <citation type="submission" date="2015-12" db="EMBL/GenBank/DDBJ databases">
        <title>Genome sequence of Thalassospira lucentensis MCCC 1A02072.</title>
        <authorList>
            <person name="Lu L."/>
            <person name="Lai Q."/>
            <person name="Shao Z."/>
            <person name="Qian P."/>
        </authorList>
    </citation>
    <scope>NUCLEOTIDE SEQUENCE [LARGE SCALE GENOMIC DNA]</scope>
    <source>
        <strain evidence="13 14">MCCC 1A02072</strain>
    </source>
</reference>
<feature type="domain" description="Histidine kinase" evidence="11">
    <location>
        <begin position="248"/>
        <end position="466"/>
    </location>
</feature>
<dbReference type="SMART" id="SM00388">
    <property type="entry name" value="HisKA"/>
    <property type="match status" value="1"/>
</dbReference>